<feature type="region of interest" description="Disordered" evidence="1">
    <location>
        <begin position="325"/>
        <end position="344"/>
    </location>
</feature>
<evidence type="ECO:0000313" key="2">
    <source>
        <dbReference type="EMBL" id="EEH05077.1"/>
    </source>
</evidence>
<protein>
    <submittedName>
        <fullName evidence="2">Uncharacterized protein</fullName>
    </submittedName>
</protein>
<feature type="compositionally biased region" description="Polar residues" evidence="1">
    <location>
        <begin position="139"/>
        <end position="154"/>
    </location>
</feature>
<dbReference type="GeneID" id="69040044"/>
<dbReference type="VEuPathDB" id="FungiDB:I7I50_12088"/>
<sequence length="820" mass="90208">MEPSTAQTPTSGKGIRSRVENGDTGPIAEAGKILLNANSSQDTSRWKPLTECPDLSIPPESGIFVPDPSPTKTLHDSDGDTPKSETLGGSLTRRRRHGEYHHRPPVWNIRMLDDDVSAFSSVNVDADSDIVDSVAGLKTDNTSPHSHKQPTLGSLSLYPQADMQPNIRISEYPHPNFLANTLLEEQLDAIASTWSREPFVVATAETDAQEGNESDGGQWSTTTGSVNSAPEEPLPAHRRPSPRRRITSWPTSSSARSIDSGESHHIGVFAFPKPRSGFICDSAGPSRTSVDIDETFRDENEAADQARGEEHDHFQVVKAPSLSPVIEQPMDENTPPGELAEDPGPVEHVTACLISTTTGEQPRDDKQPLHQPGQEQGHPEQIRSAPRFPEAQLGEARYQQFGQPENERETRGNIESSSIFTAVQQSQNANTPAVGAGTDATGLDQQLQPYQQPCHEAKYLSSCKDIRSLPSNRAIGYPLPPKRKFGWAIETGSRVICVCDTVAECEYDDIFPMRLGDAYIVLQLYGDFWASCLKLTLDNQTWSAYPIHERNRDRAKSTFICPEENVKFLPLCALTLDANFGDYLARHPRNGGPCYSPATGQQVVAPKRSFSHPIGLRGSSVVVPKKILRQAKYANMPRDTSAIAIYGFTHMEVGHIRESKPSELINVDPDFTHFRPIDNIWRFKARVEKKLSRQSLREGSEKIQKSSSTAFTKFVDGPLRRHFHSDPGSSGMRRFFSSHGASNTDTPAGQRESSPHQATADTSNQTEAVGENLQQTVGEIAASSRETQAMEGNTNRPERSTADNRQPGDQITTTVNEIKS</sequence>
<feature type="region of interest" description="Disordered" evidence="1">
    <location>
        <begin position="205"/>
        <end position="260"/>
    </location>
</feature>
<feature type="region of interest" description="Disordered" evidence="1">
    <location>
        <begin position="137"/>
        <end position="157"/>
    </location>
</feature>
<feature type="compositionally biased region" description="Polar residues" evidence="1">
    <location>
        <begin position="214"/>
        <end position="228"/>
    </location>
</feature>
<accession>C0NUJ7</accession>
<dbReference type="HOGENOM" id="CLU_325704_0_0_1"/>
<name>C0NUJ7_AJECG</name>
<reference evidence="2" key="1">
    <citation type="submission" date="2009-02" db="EMBL/GenBank/DDBJ databases">
        <title>The Genome Sequence of Ajellomyces capsulatus strain G186AR.</title>
        <authorList>
            <consortium name="The Broad Institute Genome Sequencing Platform"/>
            <person name="Champion M."/>
            <person name="Cuomo C."/>
            <person name="Ma L.-J."/>
            <person name="Henn M.R."/>
            <person name="Sil A."/>
            <person name="Goldman B."/>
            <person name="Young S.K."/>
            <person name="Kodira C.D."/>
            <person name="Zeng Q."/>
            <person name="Koehrsen M."/>
            <person name="Alvarado L."/>
            <person name="Berlin A."/>
            <person name="Borenstein D."/>
            <person name="Chen Z."/>
            <person name="Engels R."/>
            <person name="Freedman E."/>
            <person name="Gellesch M."/>
            <person name="Goldberg J."/>
            <person name="Griggs A."/>
            <person name="Gujja S."/>
            <person name="Heiman D."/>
            <person name="Hepburn T."/>
            <person name="Howarth C."/>
            <person name="Jen D."/>
            <person name="Larson L."/>
            <person name="Lewis B."/>
            <person name="Mehta T."/>
            <person name="Park D."/>
            <person name="Pearson M."/>
            <person name="Roberts A."/>
            <person name="Saif S."/>
            <person name="Shea T."/>
            <person name="Shenoy N."/>
            <person name="Sisk P."/>
            <person name="Stolte C."/>
            <person name="Sykes S."/>
            <person name="Walk T."/>
            <person name="White J."/>
            <person name="Yandava C."/>
            <person name="Klein B."/>
            <person name="McEwen J.G."/>
            <person name="Puccia R."/>
            <person name="Goldman G.H."/>
            <person name="Felipe M.S."/>
            <person name="Nino-Vega G."/>
            <person name="San-Blas G."/>
            <person name="Taylor J."/>
            <person name="Mendoza L."/>
            <person name="Galagan J."/>
            <person name="Nusbaum C."/>
            <person name="Birren B."/>
        </authorList>
    </citation>
    <scope>NUCLEOTIDE SEQUENCE</scope>
    <source>
        <strain evidence="2">G186AR</strain>
    </source>
</reference>
<dbReference type="InParanoid" id="C0NUJ7"/>
<feature type="compositionally biased region" description="Polar residues" evidence="1">
    <location>
        <begin position="248"/>
        <end position="257"/>
    </location>
</feature>
<dbReference type="EMBL" id="GG663372">
    <property type="protein sequence ID" value="EEH05077.1"/>
    <property type="molecule type" value="Genomic_DNA"/>
</dbReference>
<organism evidence="2 3">
    <name type="scientific">Ajellomyces capsulatus (strain G186AR / H82 / ATCC MYA-2454 / RMSCC 2432)</name>
    <name type="common">Darling's disease fungus</name>
    <name type="synonym">Histoplasma capsulatum</name>
    <dbReference type="NCBI Taxonomy" id="447093"/>
    <lineage>
        <taxon>Eukaryota</taxon>
        <taxon>Fungi</taxon>
        <taxon>Dikarya</taxon>
        <taxon>Ascomycota</taxon>
        <taxon>Pezizomycotina</taxon>
        <taxon>Eurotiomycetes</taxon>
        <taxon>Eurotiomycetidae</taxon>
        <taxon>Onygenales</taxon>
        <taxon>Ajellomycetaceae</taxon>
        <taxon>Histoplasma</taxon>
    </lineage>
</organism>
<feature type="region of interest" description="Disordered" evidence="1">
    <location>
        <begin position="718"/>
        <end position="820"/>
    </location>
</feature>
<feature type="compositionally biased region" description="Basic residues" evidence="1">
    <location>
        <begin position="236"/>
        <end position="246"/>
    </location>
</feature>
<feature type="compositionally biased region" description="Polar residues" evidence="1">
    <location>
        <begin position="803"/>
        <end position="820"/>
    </location>
</feature>
<gene>
    <name evidence="2" type="ORF">HCBG_07028</name>
</gene>
<evidence type="ECO:0000313" key="3">
    <source>
        <dbReference type="Proteomes" id="UP000001631"/>
    </source>
</evidence>
<dbReference type="AlphaFoldDB" id="C0NUJ7"/>
<feature type="compositionally biased region" description="Polar residues" evidence="1">
    <location>
        <begin position="1"/>
        <end position="11"/>
    </location>
</feature>
<evidence type="ECO:0000256" key="1">
    <source>
        <dbReference type="SAM" id="MobiDB-lite"/>
    </source>
</evidence>
<keyword evidence="3" id="KW-1185">Reference proteome</keyword>
<feature type="compositionally biased region" description="Polar residues" evidence="1">
    <location>
        <begin position="784"/>
        <end position="795"/>
    </location>
</feature>
<dbReference type="Proteomes" id="UP000001631">
    <property type="component" value="Unassembled WGS sequence"/>
</dbReference>
<proteinExistence type="predicted"/>
<feature type="region of interest" description="Disordered" evidence="1">
    <location>
        <begin position="358"/>
        <end position="381"/>
    </location>
</feature>
<feature type="region of interest" description="Disordered" evidence="1">
    <location>
        <begin position="1"/>
        <end position="99"/>
    </location>
</feature>
<feature type="compositionally biased region" description="Polar residues" evidence="1">
    <location>
        <begin position="739"/>
        <end position="777"/>
    </location>
</feature>
<feature type="compositionally biased region" description="Basic and acidic residues" evidence="1">
    <location>
        <begin position="73"/>
        <end position="83"/>
    </location>
</feature>
<dbReference type="RefSeq" id="XP_045285558.1">
    <property type="nucleotide sequence ID" value="XM_045434077.1"/>
</dbReference>